<dbReference type="Gene3D" id="3.40.30.10">
    <property type="entry name" value="Glutaredoxin"/>
    <property type="match status" value="1"/>
</dbReference>
<keyword evidence="3" id="KW-1185">Reference proteome</keyword>
<dbReference type="PROSITE" id="PS00195">
    <property type="entry name" value="GLUTAREDOXIN_1"/>
    <property type="match status" value="1"/>
</dbReference>
<evidence type="ECO:0000259" key="1">
    <source>
        <dbReference type="Pfam" id="PF00462"/>
    </source>
</evidence>
<dbReference type="PROSITE" id="PS51354">
    <property type="entry name" value="GLUTAREDOXIN_2"/>
    <property type="match status" value="1"/>
</dbReference>
<reference evidence="2 3" key="1">
    <citation type="submission" date="2024-02" db="EMBL/GenBank/DDBJ databases">
        <title>Bacteria isolated from the canopy kelp, Nereocystis luetkeana.</title>
        <authorList>
            <person name="Pfister C.A."/>
            <person name="Younker I.T."/>
            <person name="Light S.H."/>
        </authorList>
    </citation>
    <scope>NUCLEOTIDE SEQUENCE [LARGE SCALE GENOMIC DNA]</scope>
    <source>
        <strain evidence="2 3">TI.5.07</strain>
    </source>
</reference>
<dbReference type="EMBL" id="JBAKAP010000001">
    <property type="protein sequence ID" value="MEL0615354.1"/>
    <property type="molecule type" value="Genomic_DNA"/>
</dbReference>
<protein>
    <submittedName>
        <fullName evidence="2">Glutaredoxin family protein</fullName>
    </submittedName>
</protein>
<feature type="domain" description="Glutaredoxin" evidence="1">
    <location>
        <begin position="4"/>
        <end position="60"/>
    </location>
</feature>
<sequence length="75" mass="8501">MKRVSLFSMANCPHCQTAKQYLEQQKIGFRLVDVRSPAGQKEFAKTGFRSVPVLKIGDQYLKGFSVKGFNQLYKG</sequence>
<evidence type="ECO:0000313" key="3">
    <source>
        <dbReference type="Proteomes" id="UP001378242"/>
    </source>
</evidence>
<gene>
    <name evidence="2" type="ORF">V6243_00825</name>
</gene>
<name>A0ABU9GA60_COBMA</name>
<dbReference type="SUPFAM" id="SSF52833">
    <property type="entry name" value="Thioredoxin-like"/>
    <property type="match status" value="1"/>
</dbReference>
<dbReference type="InterPro" id="IPR002109">
    <property type="entry name" value="Glutaredoxin"/>
</dbReference>
<comment type="caution">
    <text evidence="2">The sequence shown here is derived from an EMBL/GenBank/DDBJ whole genome shotgun (WGS) entry which is preliminary data.</text>
</comment>
<evidence type="ECO:0000313" key="2">
    <source>
        <dbReference type="EMBL" id="MEL0615354.1"/>
    </source>
</evidence>
<dbReference type="Pfam" id="PF00462">
    <property type="entry name" value="Glutaredoxin"/>
    <property type="match status" value="1"/>
</dbReference>
<dbReference type="CDD" id="cd02976">
    <property type="entry name" value="NrdH"/>
    <property type="match status" value="1"/>
</dbReference>
<dbReference type="RefSeq" id="WP_341541623.1">
    <property type="nucleotide sequence ID" value="NZ_JBAKAP010000001.1"/>
</dbReference>
<accession>A0ABU9GA60</accession>
<dbReference type="InterPro" id="IPR036249">
    <property type="entry name" value="Thioredoxin-like_sf"/>
</dbReference>
<organism evidence="2 3">
    <name type="scientific">Cobetia marina</name>
    <name type="common">Deleya marina</name>
    <dbReference type="NCBI Taxonomy" id="28258"/>
    <lineage>
        <taxon>Bacteria</taxon>
        <taxon>Pseudomonadati</taxon>
        <taxon>Pseudomonadota</taxon>
        <taxon>Gammaproteobacteria</taxon>
        <taxon>Oceanospirillales</taxon>
        <taxon>Halomonadaceae</taxon>
        <taxon>Cobetia</taxon>
    </lineage>
</organism>
<dbReference type="InterPro" id="IPR011767">
    <property type="entry name" value="GLR_AS"/>
</dbReference>
<dbReference type="Proteomes" id="UP001378242">
    <property type="component" value="Unassembled WGS sequence"/>
</dbReference>
<proteinExistence type="predicted"/>